<proteinExistence type="predicted"/>
<name>A0ABD2CUL3_VESMC</name>
<dbReference type="Proteomes" id="UP001607303">
    <property type="component" value="Unassembled WGS sequence"/>
</dbReference>
<dbReference type="EMBL" id="JAYRBN010000030">
    <property type="protein sequence ID" value="KAL2748826.1"/>
    <property type="molecule type" value="Genomic_DNA"/>
</dbReference>
<keyword evidence="2" id="KW-1185">Reference proteome</keyword>
<gene>
    <name evidence="1" type="ORF">V1477_002946</name>
</gene>
<organism evidence="1 2">
    <name type="scientific">Vespula maculifrons</name>
    <name type="common">Eastern yellow jacket</name>
    <name type="synonym">Wasp</name>
    <dbReference type="NCBI Taxonomy" id="7453"/>
    <lineage>
        <taxon>Eukaryota</taxon>
        <taxon>Metazoa</taxon>
        <taxon>Ecdysozoa</taxon>
        <taxon>Arthropoda</taxon>
        <taxon>Hexapoda</taxon>
        <taxon>Insecta</taxon>
        <taxon>Pterygota</taxon>
        <taxon>Neoptera</taxon>
        <taxon>Endopterygota</taxon>
        <taxon>Hymenoptera</taxon>
        <taxon>Apocrita</taxon>
        <taxon>Aculeata</taxon>
        <taxon>Vespoidea</taxon>
        <taxon>Vespidae</taxon>
        <taxon>Vespinae</taxon>
        <taxon>Vespula</taxon>
    </lineage>
</organism>
<comment type="caution">
    <text evidence="1">The sequence shown here is derived from an EMBL/GenBank/DDBJ whole genome shotgun (WGS) entry which is preliminary data.</text>
</comment>
<reference evidence="1 2" key="1">
    <citation type="journal article" date="2024" name="Ann. Entomol. Soc. Am.">
        <title>Genomic analyses of the southern and eastern yellowjacket wasps (Hymenoptera: Vespidae) reveal evolutionary signatures of social life.</title>
        <authorList>
            <person name="Catto M.A."/>
            <person name="Caine P.B."/>
            <person name="Orr S.E."/>
            <person name="Hunt B.G."/>
            <person name="Goodisman M.A.D."/>
        </authorList>
    </citation>
    <scope>NUCLEOTIDE SEQUENCE [LARGE SCALE GENOMIC DNA]</scope>
    <source>
        <strain evidence="1">232</strain>
        <tissue evidence="1">Head and thorax</tissue>
    </source>
</reference>
<dbReference type="AlphaFoldDB" id="A0ABD2CUL3"/>
<protein>
    <submittedName>
        <fullName evidence="1">Uncharacterized protein</fullName>
    </submittedName>
</protein>
<sequence length="62" mass="7054">MDNRRIPIRLRMSDNSSSRSSSTNRILKANLSIYLSSIYLSLSSLFSSNTVQNLIYITVELI</sequence>
<evidence type="ECO:0000313" key="1">
    <source>
        <dbReference type="EMBL" id="KAL2748826.1"/>
    </source>
</evidence>
<accession>A0ABD2CUL3</accession>
<evidence type="ECO:0000313" key="2">
    <source>
        <dbReference type="Proteomes" id="UP001607303"/>
    </source>
</evidence>